<dbReference type="SUPFAM" id="SSF100895">
    <property type="entry name" value="Kazal-type serine protease inhibitors"/>
    <property type="match status" value="1"/>
</dbReference>
<evidence type="ECO:0008006" key="13">
    <source>
        <dbReference type="Google" id="ProtNLM"/>
    </source>
</evidence>
<reference evidence="11 12" key="1">
    <citation type="submission" date="2024-02" db="EMBL/GenBank/DDBJ databases">
        <authorList>
            <person name="Daric V."/>
            <person name="Darras S."/>
        </authorList>
    </citation>
    <scope>NUCLEOTIDE SEQUENCE [LARGE SCALE GENOMIC DNA]</scope>
</reference>
<organism evidence="11 12">
    <name type="scientific">Clavelina lepadiformis</name>
    <name type="common">Light-bulb sea squirt</name>
    <name type="synonym">Ascidia lepadiformis</name>
    <dbReference type="NCBI Taxonomy" id="159417"/>
    <lineage>
        <taxon>Eukaryota</taxon>
        <taxon>Metazoa</taxon>
        <taxon>Chordata</taxon>
        <taxon>Tunicata</taxon>
        <taxon>Ascidiacea</taxon>
        <taxon>Aplousobranchia</taxon>
        <taxon>Clavelinidae</taxon>
        <taxon>Clavelina</taxon>
    </lineage>
</organism>
<evidence type="ECO:0000256" key="1">
    <source>
        <dbReference type="ARBA" id="ARBA00004613"/>
    </source>
</evidence>
<dbReference type="SMART" id="SM00280">
    <property type="entry name" value="KAZAL"/>
    <property type="match status" value="1"/>
</dbReference>
<dbReference type="EMBL" id="CAWYQH010000102">
    <property type="protein sequence ID" value="CAK8686629.1"/>
    <property type="molecule type" value="Genomic_DNA"/>
</dbReference>
<dbReference type="PANTHER" id="PTHR13866">
    <property type="entry name" value="SPARC OSTEONECTIN"/>
    <property type="match status" value="1"/>
</dbReference>
<dbReference type="PROSITE" id="PS50222">
    <property type="entry name" value="EF_HAND_2"/>
    <property type="match status" value="1"/>
</dbReference>
<dbReference type="Pfam" id="PF10591">
    <property type="entry name" value="SPARC_Ca_bdg"/>
    <property type="match status" value="1"/>
</dbReference>
<keyword evidence="6" id="KW-0325">Glycoprotein</keyword>
<keyword evidence="2" id="KW-0964">Secreted</keyword>
<dbReference type="InterPro" id="IPR002048">
    <property type="entry name" value="EF_hand_dom"/>
</dbReference>
<sequence length="367" mass="42557">MKLLIAILLGVVVFACAKAAQKDEFDIIQPGVRNIHEANEPDPTTQEDDFDVNEERDENIEIQEIEEEQEDDETLIDEQDEEEEELGGDEEEPYDDGEEIAEENDDNEEADMDDNDEESEDEDELTEAELIADPCKNVQCKPGRECVVTATKEARCRCMSECSQTKSEHEKVCANNNVTYASECDLYRTKCLAKHDNVEWGKHLKVEYYGPCKELSPCGDVELSEFPTRMRSWLKNLYLQLFDMEEEFGGLSDEQRNHGRRLVANRVRVEEFERQTVEEMSRELEQFYPLYVYPVHWKFSTLDVDPKDSYLSKLELEPMSAALIPFEHCAKDFLKKMDANRDHHISIYEWGETMGIKEDDMDPSLLA</sequence>
<evidence type="ECO:0000256" key="8">
    <source>
        <dbReference type="SAM" id="SignalP"/>
    </source>
</evidence>
<gene>
    <name evidence="11" type="ORF">CVLEPA_LOCUS18562</name>
</gene>
<keyword evidence="4" id="KW-0106">Calcium</keyword>
<feature type="chain" id="PRO_5045626960" description="SPARC" evidence="8">
    <location>
        <begin position="20"/>
        <end position="367"/>
    </location>
</feature>
<dbReference type="InterPro" id="IPR036058">
    <property type="entry name" value="Kazal_dom_sf"/>
</dbReference>
<feature type="signal peptide" evidence="8">
    <location>
        <begin position="1"/>
        <end position="19"/>
    </location>
</feature>
<dbReference type="PROSITE" id="PS00018">
    <property type="entry name" value="EF_HAND_1"/>
    <property type="match status" value="1"/>
</dbReference>
<dbReference type="SMART" id="SM00274">
    <property type="entry name" value="FOLN"/>
    <property type="match status" value="1"/>
</dbReference>
<keyword evidence="12" id="KW-1185">Reference proteome</keyword>
<comment type="subcellular location">
    <subcellularLocation>
        <location evidence="1">Secreted</location>
    </subcellularLocation>
</comment>
<evidence type="ECO:0000256" key="4">
    <source>
        <dbReference type="ARBA" id="ARBA00022837"/>
    </source>
</evidence>
<keyword evidence="3 8" id="KW-0732">Signal</keyword>
<evidence type="ECO:0000256" key="2">
    <source>
        <dbReference type="ARBA" id="ARBA00022525"/>
    </source>
</evidence>
<dbReference type="InterPro" id="IPR019577">
    <property type="entry name" value="SPARC/Testican_Ca-bd-dom"/>
</dbReference>
<dbReference type="PANTHER" id="PTHR13866:SF14">
    <property type="entry name" value="BM-40"/>
    <property type="match status" value="1"/>
</dbReference>
<keyword evidence="5" id="KW-1015">Disulfide bond</keyword>
<feature type="domain" description="Kazal-like" evidence="10">
    <location>
        <begin position="150"/>
        <end position="214"/>
    </location>
</feature>
<evidence type="ECO:0000256" key="6">
    <source>
        <dbReference type="ARBA" id="ARBA00023180"/>
    </source>
</evidence>
<dbReference type="PROSITE" id="PS51465">
    <property type="entry name" value="KAZAL_2"/>
    <property type="match status" value="1"/>
</dbReference>
<evidence type="ECO:0000256" key="5">
    <source>
        <dbReference type="ARBA" id="ARBA00023157"/>
    </source>
</evidence>
<dbReference type="Pfam" id="PF07648">
    <property type="entry name" value="Kazal_2"/>
    <property type="match status" value="1"/>
</dbReference>
<dbReference type="Gene3D" id="3.30.60.30">
    <property type="match status" value="1"/>
</dbReference>
<accession>A0ABP0G771</accession>
<feature type="domain" description="EF-hand" evidence="9">
    <location>
        <begin position="325"/>
        <end position="360"/>
    </location>
</feature>
<dbReference type="SUPFAM" id="SSF47473">
    <property type="entry name" value="EF-hand"/>
    <property type="match status" value="1"/>
</dbReference>
<evidence type="ECO:0000259" key="10">
    <source>
        <dbReference type="PROSITE" id="PS51465"/>
    </source>
</evidence>
<proteinExistence type="predicted"/>
<evidence type="ECO:0000313" key="12">
    <source>
        <dbReference type="Proteomes" id="UP001642483"/>
    </source>
</evidence>
<dbReference type="Gene3D" id="1.10.238.10">
    <property type="entry name" value="EF-hand"/>
    <property type="match status" value="1"/>
</dbReference>
<dbReference type="InterPro" id="IPR011992">
    <property type="entry name" value="EF-hand-dom_pair"/>
</dbReference>
<evidence type="ECO:0000256" key="3">
    <source>
        <dbReference type="ARBA" id="ARBA00022729"/>
    </source>
</evidence>
<evidence type="ECO:0000259" key="9">
    <source>
        <dbReference type="PROSITE" id="PS50222"/>
    </source>
</evidence>
<dbReference type="InterPro" id="IPR002350">
    <property type="entry name" value="Kazal_dom"/>
</dbReference>
<dbReference type="InterPro" id="IPR003645">
    <property type="entry name" value="Fol_N"/>
</dbReference>
<dbReference type="Proteomes" id="UP001642483">
    <property type="component" value="Unassembled WGS sequence"/>
</dbReference>
<comment type="caution">
    <text evidence="11">The sequence shown here is derived from an EMBL/GenBank/DDBJ whole genome shotgun (WGS) entry which is preliminary data.</text>
</comment>
<dbReference type="PROSITE" id="PS51257">
    <property type="entry name" value="PROKAR_LIPOPROTEIN"/>
    <property type="match status" value="1"/>
</dbReference>
<dbReference type="InterPro" id="IPR018247">
    <property type="entry name" value="EF_Hand_1_Ca_BS"/>
</dbReference>
<protein>
    <recommendedName>
        <fullName evidence="13">SPARC</fullName>
    </recommendedName>
</protein>
<evidence type="ECO:0000256" key="7">
    <source>
        <dbReference type="SAM" id="MobiDB-lite"/>
    </source>
</evidence>
<name>A0ABP0G771_CLALP</name>
<feature type="compositionally biased region" description="Acidic residues" evidence="7">
    <location>
        <begin position="45"/>
        <end position="126"/>
    </location>
</feature>
<feature type="region of interest" description="Disordered" evidence="7">
    <location>
        <begin position="33"/>
        <end position="126"/>
    </location>
</feature>
<evidence type="ECO:0000313" key="11">
    <source>
        <dbReference type="EMBL" id="CAK8686629.1"/>
    </source>
</evidence>